<name>A0A0S7XKY1_UNCSA</name>
<dbReference type="Gene3D" id="3.60.15.10">
    <property type="entry name" value="Ribonuclease Z/Hydroxyacylglutathione hydrolase-like"/>
    <property type="match status" value="1"/>
</dbReference>
<dbReference type="AlphaFoldDB" id="A0A0S7XKY1"/>
<dbReference type="InterPro" id="IPR036866">
    <property type="entry name" value="RibonucZ/Hydroxyglut_hydro"/>
</dbReference>
<dbReference type="SUPFAM" id="SSF56281">
    <property type="entry name" value="Metallo-hydrolase/oxidoreductase"/>
    <property type="match status" value="1"/>
</dbReference>
<evidence type="ECO:0000259" key="1">
    <source>
        <dbReference type="Pfam" id="PF12706"/>
    </source>
</evidence>
<dbReference type="EMBL" id="LIZX01000248">
    <property type="protein sequence ID" value="KPJ63028.1"/>
    <property type="molecule type" value="Genomic_DNA"/>
</dbReference>
<dbReference type="PANTHER" id="PTHR42663">
    <property type="entry name" value="HYDROLASE C777.06C-RELATED-RELATED"/>
    <property type="match status" value="1"/>
</dbReference>
<evidence type="ECO:0000313" key="3">
    <source>
        <dbReference type="Proteomes" id="UP000051861"/>
    </source>
</evidence>
<dbReference type="Proteomes" id="UP000051861">
    <property type="component" value="Unassembled WGS sequence"/>
</dbReference>
<dbReference type="Pfam" id="PF12706">
    <property type="entry name" value="Lactamase_B_2"/>
    <property type="match status" value="1"/>
</dbReference>
<dbReference type="InterPro" id="IPR001279">
    <property type="entry name" value="Metallo-B-lactamas"/>
</dbReference>
<dbReference type="PANTHER" id="PTHR42663:SF6">
    <property type="entry name" value="HYDROLASE C777.06C-RELATED"/>
    <property type="match status" value="1"/>
</dbReference>
<reference evidence="2 3" key="1">
    <citation type="journal article" date="2015" name="Microbiome">
        <title>Genomic resolution of linkages in carbon, nitrogen, and sulfur cycling among widespread estuary sediment bacteria.</title>
        <authorList>
            <person name="Baker B.J."/>
            <person name="Lazar C.S."/>
            <person name="Teske A.P."/>
            <person name="Dick G.J."/>
        </authorList>
    </citation>
    <scope>NUCLEOTIDE SEQUENCE [LARGE SCALE GENOMIC DNA]</scope>
    <source>
        <strain evidence="2">DG_54_3</strain>
    </source>
</reference>
<dbReference type="CDD" id="cd07741">
    <property type="entry name" value="metallo-hydrolase-like_MBL-fold"/>
    <property type="match status" value="1"/>
</dbReference>
<gene>
    <name evidence="2" type="ORF">AMJ44_14880</name>
</gene>
<evidence type="ECO:0000313" key="2">
    <source>
        <dbReference type="EMBL" id="KPJ63028.1"/>
    </source>
</evidence>
<comment type="caution">
    <text evidence="2">The sequence shown here is derived from an EMBL/GenBank/DDBJ whole genome shotgun (WGS) entry which is preliminary data.</text>
</comment>
<feature type="domain" description="Metallo-beta-lactamase" evidence="1">
    <location>
        <begin position="35"/>
        <end position="222"/>
    </location>
</feature>
<protein>
    <recommendedName>
        <fullName evidence="1">Metallo-beta-lactamase domain-containing protein</fullName>
    </recommendedName>
</protein>
<sequence>MTDTIKFLGTAGARFVMIKQLRSSGGTWISLEGKNLLLDPGPGTLVRCAKSRPPLDPTQLDAIILSHQHIDHANDVNIMIEAMTNGGFSKKGALFAPRSALEDDPAVLKYVRKYLNEIFVLKEGATYTIGNIKVSTPLRHVHPVETYGIVFKTQKYTISFIVGSRFFPELIDKYRGSDLIVINVVRYDGKGGKKLDVDHLNLEDVKKITKGIKPKQAILTHFGMTGMTMIRAKPWEVAAEVEKETGIKTIAASDGMEFDLEKQLL</sequence>
<organism evidence="2 3">
    <name type="scientific">candidate division WOR-1 bacterium DG_54_3</name>
    <dbReference type="NCBI Taxonomy" id="1703775"/>
    <lineage>
        <taxon>Bacteria</taxon>
        <taxon>Bacillati</taxon>
        <taxon>Saganbacteria</taxon>
    </lineage>
</organism>
<accession>A0A0S7XKY1</accession>
<proteinExistence type="predicted"/>